<dbReference type="EMBL" id="PDUG01000004">
    <property type="protein sequence ID" value="PIC34194.1"/>
    <property type="molecule type" value="Genomic_DNA"/>
</dbReference>
<keyword evidence="2" id="KW-1185">Reference proteome</keyword>
<proteinExistence type="predicted"/>
<comment type="caution">
    <text evidence="1">The sequence shown here is derived from an EMBL/GenBank/DDBJ whole genome shotgun (WGS) entry which is preliminary data.</text>
</comment>
<protein>
    <submittedName>
        <fullName evidence="1">Uncharacterized protein</fullName>
    </submittedName>
</protein>
<sequence length="134" mass="15701">MFVFEFSTFPADLCVNIENVKSALFIDNIIRGQLCLPKILMIVRSLTCLHYQIGRRKEQNKIEEVPGKFILIQMIFSVYIPDSSQRHIILVLMNPESIKTTTRVLHIKIQIQIVAKNMYQLQNRIFMKTITEMD</sequence>
<accession>A0A2G5U3S2</accession>
<evidence type="ECO:0000313" key="1">
    <source>
        <dbReference type="EMBL" id="PIC34194.1"/>
    </source>
</evidence>
<gene>
    <name evidence="1" type="primary">Cnig_chr_IV.g13920</name>
    <name evidence="1" type="ORF">B9Z55_013920</name>
</gene>
<reference evidence="2" key="1">
    <citation type="submission" date="2017-10" db="EMBL/GenBank/DDBJ databases">
        <title>Rapid genome shrinkage in a self-fertile nematode reveals novel sperm competition proteins.</title>
        <authorList>
            <person name="Yin D."/>
            <person name="Schwarz E.M."/>
            <person name="Thomas C.G."/>
            <person name="Felde R.L."/>
            <person name="Korf I.F."/>
            <person name="Cutter A.D."/>
            <person name="Schartner C.M."/>
            <person name="Ralston E.J."/>
            <person name="Meyer B.J."/>
            <person name="Haag E.S."/>
        </authorList>
    </citation>
    <scope>NUCLEOTIDE SEQUENCE [LARGE SCALE GENOMIC DNA]</scope>
    <source>
        <strain evidence="2">JU1422</strain>
    </source>
</reference>
<name>A0A2G5U3S2_9PELO</name>
<dbReference type="AlphaFoldDB" id="A0A2G5U3S2"/>
<evidence type="ECO:0000313" key="2">
    <source>
        <dbReference type="Proteomes" id="UP000230233"/>
    </source>
</evidence>
<dbReference type="Proteomes" id="UP000230233">
    <property type="component" value="Chromosome IV"/>
</dbReference>
<organism evidence="1 2">
    <name type="scientific">Caenorhabditis nigoni</name>
    <dbReference type="NCBI Taxonomy" id="1611254"/>
    <lineage>
        <taxon>Eukaryota</taxon>
        <taxon>Metazoa</taxon>
        <taxon>Ecdysozoa</taxon>
        <taxon>Nematoda</taxon>
        <taxon>Chromadorea</taxon>
        <taxon>Rhabditida</taxon>
        <taxon>Rhabditina</taxon>
        <taxon>Rhabditomorpha</taxon>
        <taxon>Rhabditoidea</taxon>
        <taxon>Rhabditidae</taxon>
        <taxon>Peloderinae</taxon>
        <taxon>Caenorhabditis</taxon>
    </lineage>
</organism>